<reference evidence="6 8" key="3">
    <citation type="submission" date="2019-03" db="EMBL/GenBank/DDBJ databases">
        <authorList>
            <consortium name="Pathogen Informatics"/>
        </authorList>
    </citation>
    <scope>NUCLEOTIDE SEQUENCE [LARGE SCALE GENOMIC DNA]</scope>
    <source>
        <strain evidence="6 8">NCTC12282</strain>
    </source>
</reference>
<keyword evidence="7" id="KW-1185">Reference proteome</keyword>
<organism evidence="5 7">
    <name type="scientific">Budvicia aquatica</name>
    <dbReference type="NCBI Taxonomy" id="82979"/>
    <lineage>
        <taxon>Bacteria</taxon>
        <taxon>Pseudomonadati</taxon>
        <taxon>Pseudomonadota</taxon>
        <taxon>Gammaproteobacteria</taxon>
        <taxon>Enterobacterales</taxon>
        <taxon>Budviciaceae</taxon>
        <taxon>Budvicia</taxon>
    </lineage>
</organism>
<dbReference type="PANTHER" id="PTHR10434:SF11">
    <property type="entry name" value="1-ACYL-SN-GLYCEROL-3-PHOSPHATE ACYLTRANSFERASE"/>
    <property type="match status" value="1"/>
</dbReference>
<keyword evidence="2 5" id="KW-0808">Transferase</keyword>
<dbReference type="Proteomes" id="UP000224974">
    <property type="component" value="Unassembled WGS sequence"/>
</dbReference>
<dbReference type="GO" id="GO:0006654">
    <property type="term" value="P:phosphatidic acid biosynthetic process"/>
    <property type="evidence" value="ECO:0007669"/>
    <property type="project" value="TreeGrafter"/>
</dbReference>
<protein>
    <submittedName>
        <fullName evidence="5">1-acyl-sn-glycerol-3-phosphate acyltransferase</fullName>
    </submittedName>
    <submittedName>
        <fullName evidence="6">2-acyl-glycerophospho-ethanolamine acyltransferase</fullName>
    </submittedName>
</protein>
<dbReference type="SMART" id="SM00563">
    <property type="entry name" value="PlsC"/>
    <property type="match status" value="1"/>
</dbReference>
<dbReference type="EMBL" id="CAADJA010000002">
    <property type="protein sequence ID" value="VFS49257.1"/>
    <property type="molecule type" value="Genomic_DNA"/>
</dbReference>
<comment type="pathway">
    <text evidence="1">Lipid metabolism.</text>
</comment>
<dbReference type="PANTHER" id="PTHR10434">
    <property type="entry name" value="1-ACYL-SN-GLYCEROL-3-PHOSPHATE ACYLTRANSFERASE"/>
    <property type="match status" value="1"/>
</dbReference>
<feature type="domain" description="Phospholipid/glycerol acyltransferase" evidence="4">
    <location>
        <begin position="38"/>
        <end position="159"/>
    </location>
</feature>
<reference evidence="7" key="1">
    <citation type="submission" date="2017-09" db="EMBL/GenBank/DDBJ databases">
        <title>FDA dAtabase for Regulatory Grade micrObial Sequences (FDA-ARGOS): Supporting development and validation of Infectious Disease Dx tests.</title>
        <authorList>
            <person name="Minogue T."/>
            <person name="Wolcott M."/>
            <person name="Wasieloski L."/>
            <person name="Aguilar W."/>
            <person name="Moore D."/>
            <person name="Tallon L."/>
            <person name="Sadzewicz L."/>
            <person name="Ott S."/>
            <person name="Zhao X."/>
            <person name="Nagaraj S."/>
            <person name="Vavikolanu K."/>
            <person name="Aluvathingal J."/>
            <person name="Nadendla S."/>
            <person name="Sichtig H."/>
        </authorList>
    </citation>
    <scope>NUCLEOTIDE SEQUENCE [LARGE SCALE GENOMIC DNA]</scope>
    <source>
        <strain evidence="7">FDAARGOS_387</strain>
    </source>
</reference>
<keyword evidence="3 5" id="KW-0012">Acyltransferase</keyword>
<dbReference type="STRING" id="1111728.GCA_000427805_00816"/>
<dbReference type="AlphaFoldDB" id="A0A2C6DIT1"/>
<dbReference type="CDD" id="cd07989">
    <property type="entry name" value="LPLAT_AGPAT-like"/>
    <property type="match status" value="1"/>
</dbReference>
<evidence type="ECO:0000313" key="5">
    <source>
        <dbReference type="EMBL" id="PHI30208.1"/>
    </source>
</evidence>
<evidence type="ECO:0000256" key="3">
    <source>
        <dbReference type="ARBA" id="ARBA00023315"/>
    </source>
</evidence>
<dbReference type="InterPro" id="IPR002123">
    <property type="entry name" value="Plipid/glycerol_acylTrfase"/>
</dbReference>
<evidence type="ECO:0000259" key="4">
    <source>
        <dbReference type="SMART" id="SM00563"/>
    </source>
</evidence>
<reference evidence="5" key="2">
    <citation type="submission" date="2017-09" db="EMBL/GenBank/DDBJ databases">
        <title>FDA dAtabase for Regulatory Grade micrObial Sequences (FDA-ARGOS): Supporting development and validation of Infectious Disease Dx tests.</title>
        <authorList>
            <person name="Minogue T."/>
            <person name="Wolcott M."/>
            <person name="Wasieloski L."/>
            <person name="Aguilar W."/>
            <person name="Moore D."/>
            <person name="Tallon L.J."/>
            <person name="Sadzewicz L."/>
            <person name="Ott S."/>
            <person name="Zhao X."/>
            <person name="Nagaraj S."/>
            <person name="Vavikolanu K."/>
            <person name="Aluvathingal J."/>
            <person name="Nadendla S."/>
            <person name="Sichtig H."/>
        </authorList>
    </citation>
    <scope>NUCLEOTIDE SEQUENCE</scope>
    <source>
        <strain evidence="5">FDAARGOS_387</strain>
    </source>
</reference>
<gene>
    <name evidence="5" type="ORF">CRN84_13095</name>
    <name evidence="6" type="ORF">NCTC12282_03721</name>
</gene>
<evidence type="ECO:0000256" key="2">
    <source>
        <dbReference type="ARBA" id="ARBA00022679"/>
    </source>
</evidence>
<dbReference type="GO" id="GO:0003841">
    <property type="term" value="F:1-acylglycerol-3-phosphate O-acyltransferase activity"/>
    <property type="evidence" value="ECO:0007669"/>
    <property type="project" value="TreeGrafter"/>
</dbReference>
<sequence>MNRFLRRMFVVLVAYPVVLAWLGVSVANRKNLPRKGPGIIIANHNSHLDLLTLLTLFPLSMVDRVQPAAAADYFLKNRLLAWFATRVVGIIPVVRGGDLQHHDPLAGCADALRQGNILILFPEGTRGEPEKLSEFKSGLWFLCQQFPEVPVTPVFLHGLGRAMGKGQWIPVPFFVDVHIDEPVYCRSDKTTFITDLKQRFELLQNNASLGREK</sequence>
<proteinExistence type="predicted"/>
<name>A0A2C6DIT1_9GAMM</name>
<evidence type="ECO:0000256" key="1">
    <source>
        <dbReference type="ARBA" id="ARBA00005189"/>
    </source>
</evidence>
<dbReference type="Pfam" id="PF01553">
    <property type="entry name" value="Acyltransferase"/>
    <property type="match status" value="1"/>
</dbReference>
<dbReference type="RefSeq" id="WP_029093975.1">
    <property type="nucleotide sequence ID" value="NZ_CAADJA010000002.1"/>
</dbReference>
<evidence type="ECO:0000313" key="8">
    <source>
        <dbReference type="Proteomes" id="UP000373449"/>
    </source>
</evidence>
<evidence type="ECO:0000313" key="7">
    <source>
        <dbReference type="Proteomes" id="UP000224974"/>
    </source>
</evidence>
<dbReference type="EMBL" id="PDDX01000001">
    <property type="protein sequence ID" value="PHI30208.1"/>
    <property type="molecule type" value="Genomic_DNA"/>
</dbReference>
<dbReference type="SUPFAM" id="SSF69593">
    <property type="entry name" value="Glycerol-3-phosphate (1)-acyltransferase"/>
    <property type="match status" value="1"/>
</dbReference>
<evidence type="ECO:0000313" key="6">
    <source>
        <dbReference type="EMBL" id="VFS49257.1"/>
    </source>
</evidence>
<dbReference type="Proteomes" id="UP000373449">
    <property type="component" value="Unassembled WGS sequence"/>
</dbReference>
<accession>A0A2C6DIT1</accession>
<dbReference type="OrthoDB" id="1113830at2"/>